<evidence type="ECO:0000313" key="2">
    <source>
        <dbReference type="EMBL" id="EZA51877.1"/>
    </source>
</evidence>
<name>A0A026W6Z3_OOCBI</name>
<evidence type="ECO:0000256" key="1">
    <source>
        <dbReference type="SAM" id="MobiDB-lite"/>
    </source>
</evidence>
<feature type="region of interest" description="Disordered" evidence="1">
    <location>
        <begin position="1"/>
        <end position="22"/>
    </location>
</feature>
<reference evidence="2 3" key="1">
    <citation type="journal article" date="2014" name="Curr. Biol.">
        <title>The genome of the clonal raider ant Cerapachys biroi.</title>
        <authorList>
            <person name="Oxley P.R."/>
            <person name="Ji L."/>
            <person name="Fetter-Pruneda I."/>
            <person name="McKenzie S.K."/>
            <person name="Li C."/>
            <person name="Hu H."/>
            <person name="Zhang G."/>
            <person name="Kronauer D.J."/>
        </authorList>
    </citation>
    <scope>NUCLEOTIDE SEQUENCE [LARGE SCALE GENOMIC DNA]</scope>
</reference>
<dbReference type="AlphaFoldDB" id="A0A026W6Z3"/>
<accession>A0A026W6Z3</accession>
<sequence length="91" mass="10341">MHSASSDSYSDGAIGRRSEREEKKRRLVAISRYYLHPPGEMRWPECNGDAYTSDKRAGTGIPRTHVTYLYAFHFFSWVNVRGPHAGARGIP</sequence>
<protein>
    <submittedName>
        <fullName evidence="2">Uncharacterized protein</fullName>
    </submittedName>
</protein>
<keyword evidence="3" id="KW-1185">Reference proteome</keyword>
<evidence type="ECO:0000313" key="3">
    <source>
        <dbReference type="Proteomes" id="UP000053097"/>
    </source>
</evidence>
<gene>
    <name evidence="2" type="ORF">X777_09180</name>
</gene>
<proteinExistence type="predicted"/>
<dbReference type="Proteomes" id="UP000053097">
    <property type="component" value="Unassembled WGS sequence"/>
</dbReference>
<dbReference type="EMBL" id="KK107366">
    <property type="protein sequence ID" value="EZA51877.1"/>
    <property type="molecule type" value="Genomic_DNA"/>
</dbReference>
<organism evidence="2 3">
    <name type="scientific">Ooceraea biroi</name>
    <name type="common">Clonal raider ant</name>
    <name type="synonym">Cerapachys biroi</name>
    <dbReference type="NCBI Taxonomy" id="2015173"/>
    <lineage>
        <taxon>Eukaryota</taxon>
        <taxon>Metazoa</taxon>
        <taxon>Ecdysozoa</taxon>
        <taxon>Arthropoda</taxon>
        <taxon>Hexapoda</taxon>
        <taxon>Insecta</taxon>
        <taxon>Pterygota</taxon>
        <taxon>Neoptera</taxon>
        <taxon>Endopterygota</taxon>
        <taxon>Hymenoptera</taxon>
        <taxon>Apocrita</taxon>
        <taxon>Aculeata</taxon>
        <taxon>Formicoidea</taxon>
        <taxon>Formicidae</taxon>
        <taxon>Dorylinae</taxon>
        <taxon>Ooceraea</taxon>
    </lineage>
</organism>